<keyword evidence="1" id="KW-0732">Signal</keyword>
<evidence type="ECO:0000313" key="3">
    <source>
        <dbReference type="Proteomes" id="UP001460072"/>
    </source>
</evidence>
<dbReference type="Pfam" id="PF09912">
    <property type="entry name" value="DUF2141"/>
    <property type="match status" value="1"/>
</dbReference>
<dbReference type="InterPro" id="IPR018673">
    <property type="entry name" value="DUF2141"/>
</dbReference>
<organism evidence="2 3">
    <name type="scientific">Flavobacterium aureirubrum</name>
    <dbReference type="NCBI Taxonomy" id="3133147"/>
    <lineage>
        <taxon>Bacteria</taxon>
        <taxon>Pseudomonadati</taxon>
        <taxon>Bacteroidota</taxon>
        <taxon>Flavobacteriia</taxon>
        <taxon>Flavobacteriales</taxon>
        <taxon>Flavobacteriaceae</taxon>
        <taxon>Flavobacterium</taxon>
    </lineage>
</organism>
<protein>
    <submittedName>
        <fullName evidence="2">DUF2141 domain-containing protein</fullName>
    </submittedName>
</protein>
<reference evidence="2 3" key="1">
    <citation type="submission" date="2024-03" db="EMBL/GenBank/DDBJ databases">
        <title>Two novel species of the genus Flavobacterium exhibiting potentially degradation of complex polysaccharides.</title>
        <authorList>
            <person name="Lian X."/>
        </authorList>
    </citation>
    <scope>NUCLEOTIDE SEQUENCE [LARGE SCALE GENOMIC DNA]</scope>
    <source>
        <strain evidence="3">j3</strain>
    </source>
</reference>
<evidence type="ECO:0000256" key="1">
    <source>
        <dbReference type="SAM" id="SignalP"/>
    </source>
</evidence>
<feature type="chain" id="PRO_5047417705" evidence="1">
    <location>
        <begin position="19"/>
        <end position="135"/>
    </location>
</feature>
<feature type="signal peptide" evidence="1">
    <location>
        <begin position="1"/>
        <end position="18"/>
    </location>
</feature>
<keyword evidence="3" id="KW-1185">Reference proteome</keyword>
<gene>
    <name evidence="2" type="ORF">WFZ85_04645</name>
</gene>
<sequence length="135" mass="15017">MLHTILCSLFMVVATGSAQTTTLTVEVSGYKNNKGSAYVAVYNTEKDFLKKPFLGKIVKIENQKVVVTFTDLPKGVYAVSSYHDENSNGKLDTNFMGIPKEDYAMSNNAKGFMSAPKYQDAKFQLNESKTIRIKI</sequence>
<dbReference type="RefSeq" id="WP_342695115.1">
    <property type="nucleotide sequence ID" value="NZ_JBCGDO010000004.1"/>
</dbReference>
<accession>A0ABU9N2D6</accession>
<proteinExistence type="predicted"/>
<name>A0ABU9N2D6_9FLAO</name>
<comment type="caution">
    <text evidence="2">The sequence shown here is derived from an EMBL/GenBank/DDBJ whole genome shotgun (WGS) entry which is preliminary data.</text>
</comment>
<evidence type="ECO:0000313" key="2">
    <source>
        <dbReference type="EMBL" id="MEM0541891.1"/>
    </source>
</evidence>
<dbReference type="Proteomes" id="UP001460072">
    <property type="component" value="Unassembled WGS sequence"/>
</dbReference>
<dbReference type="EMBL" id="JBCGDO010000004">
    <property type="protein sequence ID" value="MEM0541891.1"/>
    <property type="molecule type" value="Genomic_DNA"/>
</dbReference>